<evidence type="ECO:0000313" key="2">
    <source>
        <dbReference type="Proteomes" id="UP001324427"/>
    </source>
</evidence>
<dbReference type="Proteomes" id="UP001324427">
    <property type="component" value="Unassembled WGS sequence"/>
</dbReference>
<gene>
    <name evidence="1" type="ORF">LTR36_006812</name>
</gene>
<accession>A0AAV9JBG7</accession>
<comment type="caution">
    <text evidence="1">The sequence shown here is derived from an EMBL/GenBank/DDBJ whole genome shotgun (WGS) entry which is preliminary data.</text>
</comment>
<protein>
    <submittedName>
        <fullName evidence="1">Uncharacterized protein</fullName>
    </submittedName>
</protein>
<organism evidence="1 2">
    <name type="scientific">Oleoguttula mirabilis</name>
    <dbReference type="NCBI Taxonomy" id="1507867"/>
    <lineage>
        <taxon>Eukaryota</taxon>
        <taxon>Fungi</taxon>
        <taxon>Dikarya</taxon>
        <taxon>Ascomycota</taxon>
        <taxon>Pezizomycotina</taxon>
        <taxon>Dothideomycetes</taxon>
        <taxon>Dothideomycetidae</taxon>
        <taxon>Mycosphaerellales</taxon>
        <taxon>Teratosphaeriaceae</taxon>
        <taxon>Oleoguttula</taxon>
    </lineage>
</organism>
<evidence type="ECO:0000313" key="1">
    <source>
        <dbReference type="EMBL" id="KAK4542356.1"/>
    </source>
</evidence>
<keyword evidence="2" id="KW-1185">Reference proteome</keyword>
<proteinExistence type="predicted"/>
<reference evidence="1 2" key="1">
    <citation type="submission" date="2021-11" db="EMBL/GenBank/DDBJ databases">
        <title>Black yeast isolated from Biological Soil Crust.</title>
        <authorList>
            <person name="Kurbessoian T."/>
        </authorList>
    </citation>
    <scope>NUCLEOTIDE SEQUENCE [LARGE SCALE GENOMIC DNA]</scope>
    <source>
        <strain evidence="1 2">CCFEE 5522</strain>
    </source>
</reference>
<name>A0AAV9JBG7_9PEZI</name>
<dbReference type="EMBL" id="JAVFHQ010000042">
    <property type="protein sequence ID" value="KAK4542356.1"/>
    <property type="molecule type" value="Genomic_DNA"/>
</dbReference>
<dbReference type="AlphaFoldDB" id="A0AAV9JBG7"/>
<sequence length="224" mass="25387">MPYEHRSELSKMCEEGFLRKILGMEVKNEDTTTRLAGSGGPLIYRYIPEGSGGTYTFTKDSAFYIGTSKCETCVGVYFAIDDKRCFTAHINVDTTTKAGHSFRDINNSTATAIRNEVVRRLNAEQTSSQWGSVSDRMRNSLVMVCRILSSGWHDMVGKAVSDAVQQWLQITDPRPPRTCGGFIVRHPDGEAQFFDIEASNRFWHKRDEVKTRAWGMLLQRVEQD</sequence>